<name>A0A0K0DEZ3_ANGCA</name>
<reference evidence="2" key="2">
    <citation type="submission" date="2017-02" db="UniProtKB">
        <authorList>
            <consortium name="WormBaseParasite"/>
        </authorList>
    </citation>
    <scope>IDENTIFICATION</scope>
</reference>
<dbReference type="AlphaFoldDB" id="A0A0K0DEZ3"/>
<protein>
    <submittedName>
        <fullName evidence="2">Uncharacterized protein</fullName>
    </submittedName>
</protein>
<proteinExistence type="predicted"/>
<reference evidence="1" key="1">
    <citation type="submission" date="2012-09" db="EMBL/GenBank/DDBJ databases">
        <authorList>
            <person name="Martin A.A."/>
        </authorList>
    </citation>
    <scope>NUCLEOTIDE SEQUENCE</scope>
</reference>
<sequence length="35" mass="4002">MMLSQIFIVVNVFEVSRSEKLSASILRFFFKCGSS</sequence>
<accession>A0A0K0DEZ3</accession>
<evidence type="ECO:0000313" key="2">
    <source>
        <dbReference type="WBParaSite" id="ACAC_0000948501-mRNA-1"/>
    </source>
</evidence>
<organism evidence="1 2">
    <name type="scientific">Angiostrongylus cantonensis</name>
    <name type="common">Rat lungworm</name>
    <dbReference type="NCBI Taxonomy" id="6313"/>
    <lineage>
        <taxon>Eukaryota</taxon>
        <taxon>Metazoa</taxon>
        <taxon>Ecdysozoa</taxon>
        <taxon>Nematoda</taxon>
        <taxon>Chromadorea</taxon>
        <taxon>Rhabditida</taxon>
        <taxon>Rhabditina</taxon>
        <taxon>Rhabditomorpha</taxon>
        <taxon>Strongyloidea</taxon>
        <taxon>Metastrongylidae</taxon>
        <taxon>Angiostrongylus</taxon>
    </lineage>
</organism>
<keyword evidence="1" id="KW-1185">Reference proteome</keyword>
<dbReference type="Proteomes" id="UP000035642">
    <property type="component" value="Unassembled WGS sequence"/>
</dbReference>
<evidence type="ECO:0000313" key="1">
    <source>
        <dbReference type="Proteomes" id="UP000035642"/>
    </source>
</evidence>
<dbReference type="WBParaSite" id="ACAC_0000948501-mRNA-1">
    <property type="protein sequence ID" value="ACAC_0000948501-mRNA-1"/>
    <property type="gene ID" value="ACAC_0000948501"/>
</dbReference>